<accession>A0A7Y6Q409</accession>
<evidence type="ECO:0000259" key="2">
    <source>
        <dbReference type="Pfam" id="PF03886"/>
    </source>
</evidence>
<reference evidence="3 4" key="1">
    <citation type="submission" date="2020-06" db="EMBL/GenBank/DDBJ databases">
        <authorList>
            <person name="Grouzdev D.S."/>
        </authorList>
    </citation>
    <scope>NUCLEOTIDE SEQUENCE [LARGE SCALE GENOMIC DNA]</scope>
    <source>
        <strain evidence="3 4">HO-A22</strain>
    </source>
</reference>
<gene>
    <name evidence="3" type="ORF">HT585_07500</name>
</gene>
<dbReference type="SUPFAM" id="SSF159594">
    <property type="entry name" value="XCC0632-like"/>
    <property type="match status" value="1"/>
</dbReference>
<dbReference type="Gene3D" id="3.40.50.10610">
    <property type="entry name" value="ABC-type transport auxiliary lipoprotein component"/>
    <property type="match status" value="1"/>
</dbReference>
<feature type="signal peptide" evidence="1">
    <location>
        <begin position="1"/>
        <end position="34"/>
    </location>
</feature>
<keyword evidence="1" id="KW-0732">Signal</keyword>
<dbReference type="RefSeq" id="WP_176353227.1">
    <property type="nucleotide sequence ID" value="NZ_JABWDU010000002.1"/>
</dbReference>
<evidence type="ECO:0000313" key="4">
    <source>
        <dbReference type="Proteomes" id="UP000520198"/>
    </source>
</evidence>
<protein>
    <submittedName>
        <fullName evidence="3">Membrane integrity-associated transporter subunit PqiC</fullName>
    </submittedName>
</protein>
<feature type="domain" description="ABC-type transport auxiliary lipoprotein component" evidence="2">
    <location>
        <begin position="41"/>
        <end position="198"/>
    </location>
</feature>
<sequence>MNFPGLVRVRKTGAKRSAMIFTLAVLLAGCGAGAAVNDTFSLSSSPVVEGRGATSKQILVPEPTALKALDSDQIVIRLSGSELQYLSKAQWSDRLPRMVQAKLVQAFENTGKIGGVGKPGEGLAIDYQVISEIRSFEISTEGADTAVVEIFAKLVNDRNGTVRAQKAFRATASVKGTGNPAFVKALDQAFATVASEIVGWTLGSI</sequence>
<dbReference type="AlphaFoldDB" id="A0A7Y6Q409"/>
<proteinExistence type="predicted"/>
<evidence type="ECO:0000256" key="1">
    <source>
        <dbReference type="SAM" id="SignalP"/>
    </source>
</evidence>
<feature type="chain" id="PRO_5030832820" evidence="1">
    <location>
        <begin position="35"/>
        <end position="205"/>
    </location>
</feature>
<dbReference type="InterPro" id="IPR005586">
    <property type="entry name" value="ABC_trans_aux"/>
</dbReference>
<name>A0A7Y6Q409_9HYPH</name>
<dbReference type="Pfam" id="PF03886">
    <property type="entry name" value="ABC_trans_aux"/>
    <property type="match status" value="1"/>
</dbReference>
<keyword evidence="4" id="KW-1185">Reference proteome</keyword>
<dbReference type="EMBL" id="JABWDU010000002">
    <property type="protein sequence ID" value="NVD38692.1"/>
    <property type="molecule type" value="Genomic_DNA"/>
</dbReference>
<dbReference type="Proteomes" id="UP000520198">
    <property type="component" value="Unassembled WGS sequence"/>
</dbReference>
<comment type="caution">
    <text evidence="3">The sequence shown here is derived from an EMBL/GenBank/DDBJ whole genome shotgun (WGS) entry which is preliminary data.</text>
</comment>
<evidence type="ECO:0000313" key="3">
    <source>
        <dbReference type="EMBL" id="NVD38692.1"/>
    </source>
</evidence>
<organism evidence="3 4">
    <name type="scientific">Ensifer oleiphilus</name>
    <dbReference type="NCBI Taxonomy" id="2742698"/>
    <lineage>
        <taxon>Bacteria</taxon>
        <taxon>Pseudomonadati</taxon>
        <taxon>Pseudomonadota</taxon>
        <taxon>Alphaproteobacteria</taxon>
        <taxon>Hyphomicrobiales</taxon>
        <taxon>Rhizobiaceae</taxon>
        <taxon>Sinorhizobium/Ensifer group</taxon>
        <taxon>Ensifer</taxon>
    </lineage>
</organism>